<dbReference type="InterPro" id="IPR042252">
    <property type="entry name" value="MtfA_N"/>
</dbReference>
<dbReference type="SUPFAM" id="SSF55486">
    <property type="entry name" value="Metalloproteases ('zincins'), catalytic domain"/>
    <property type="match status" value="1"/>
</dbReference>
<dbReference type="GO" id="GO:0005829">
    <property type="term" value="C:cytosol"/>
    <property type="evidence" value="ECO:0007669"/>
    <property type="project" value="TreeGrafter"/>
</dbReference>
<keyword evidence="3" id="KW-1185">Reference proteome</keyword>
<keyword evidence="1" id="KW-0812">Transmembrane</keyword>
<accession>A0A5C4SN77</accession>
<dbReference type="Gene3D" id="3.40.390.10">
    <property type="entry name" value="Collagenase (Catalytic Domain)"/>
    <property type="match status" value="1"/>
</dbReference>
<dbReference type="PANTHER" id="PTHR30164">
    <property type="entry name" value="MTFA PEPTIDASE"/>
    <property type="match status" value="1"/>
</dbReference>
<dbReference type="EMBL" id="VDCS01000007">
    <property type="protein sequence ID" value="TNJ44695.1"/>
    <property type="molecule type" value="Genomic_DNA"/>
</dbReference>
<keyword evidence="1" id="KW-1133">Transmembrane helix</keyword>
<dbReference type="Pfam" id="PF06167">
    <property type="entry name" value="Peptidase_M90"/>
    <property type="match status" value="1"/>
</dbReference>
<gene>
    <name evidence="2" type="ORF">FGF67_08625</name>
</gene>
<proteinExistence type="predicted"/>
<name>A0A5C4SN77_9FLAO</name>
<dbReference type="PANTHER" id="PTHR30164:SF2">
    <property type="entry name" value="PROTEIN MTFA"/>
    <property type="match status" value="1"/>
</dbReference>
<dbReference type="OrthoDB" id="9786424at2"/>
<dbReference type="GO" id="GO:0004177">
    <property type="term" value="F:aminopeptidase activity"/>
    <property type="evidence" value="ECO:0007669"/>
    <property type="project" value="TreeGrafter"/>
</dbReference>
<evidence type="ECO:0000256" key="1">
    <source>
        <dbReference type="SAM" id="Phobius"/>
    </source>
</evidence>
<dbReference type="AlphaFoldDB" id="A0A5C4SN77"/>
<reference evidence="2 3" key="1">
    <citation type="submission" date="2019-05" db="EMBL/GenBank/DDBJ databases">
        <title>Tamlana fucoidanivorans sp. nov., isolated from the surface of algae collected from Fujian province in China.</title>
        <authorList>
            <person name="Li J."/>
        </authorList>
    </citation>
    <scope>NUCLEOTIDE SEQUENCE [LARGE SCALE GENOMIC DNA]</scope>
    <source>
        <strain evidence="2 3">CW2-9</strain>
    </source>
</reference>
<dbReference type="InterPro" id="IPR024079">
    <property type="entry name" value="MetalloPept_cat_dom_sf"/>
</dbReference>
<dbReference type="Gene3D" id="1.10.472.150">
    <property type="entry name" value="Glucose-regulated metallo-peptidase M90, N-terminal domain"/>
    <property type="match status" value="1"/>
</dbReference>
<organism evidence="2 3">
    <name type="scientific">Allotamlana fucoidanivorans</name>
    <dbReference type="NCBI Taxonomy" id="2583814"/>
    <lineage>
        <taxon>Bacteria</taxon>
        <taxon>Pseudomonadati</taxon>
        <taxon>Bacteroidota</taxon>
        <taxon>Flavobacteriia</taxon>
        <taxon>Flavobacteriales</taxon>
        <taxon>Flavobacteriaceae</taxon>
        <taxon>Allotamlana</taxon>
    </lineage>
</organism>
<dbReference type="GO" id="GO:0008237">
    <property type="term" value="F:metallopeptidase activity"/>
    <property type="evidence" value="ECO:0007669"/>
    <property type="project" value="InterPro"/>
</dbReference>
<evidence type="ECO:0000313" key="2">
    <source>
        <dbReference type="EMBL" id="TNJ44695.1"/>
    </source>
</evidence>
<protein>
    <submittedName>
        <fullName evidence="2">Zinc-dependent peptidase</fullName>
    </submittedName>
</protein>
<sequence length="282" mass="33371">MVLVLFDSDVLVSKIILAGCIAVLFYLILHYALKMLEMGYVLKYMKPWYTHFYLRSKKLSKQQRHVLQQDFPFFNKLDKKYRGYFEHRLVSFMSDKDFLGREGFQVNDEVKVLISATAVMLTFGFRDYYIGIISKIMIYPKAFYSNTNKTFHKGEFNPRLGVLVLSWEDFKLGLDISNDNLNLGIHEFTHAIHINSIKERDISSTIFSDSFKELKELLQHRPELRETLLSSGYFRNYAFTNQFEFLAVLMETFIETPKEFQANFPEVYAKVRQMLNFKFANY</sequence>
<keyword evidence="1" id="KW-0472">Membrane</keyword>
<comment type="caution">
    <text evidence="2">The sequence shown here is derived from an EMBL/GenBank/DDBJ whole genome shotgun (WGS) entry which is preliminary data.</text>
</comment>
<evidence type="ECO:0000313" key="3">
    <source>
        <dbReference type="Proteomes" id="UP000308713"/>
    </source>
</evidence>
<dbReference type="InterPro" id="IPR010384">
    <property type="entry name" value="MtfA_fam"/>
</dbReference>
<dbReference type="Proteomes" id="UP000308713">
    <property type="component" value="Unassembled WGS sequence"/>
</dbReference>
<dbReference type="CDD" id="cd20170">
    <property type="entry name" value="Peptidase_M90-like"/>
    <property type="match status" value="1"/>
</dbReference>
<feature type="transmembrane region" description="Helical" evidence="1">
    <location>
        <begin position="12"/>
        <end position="33"/>
    </location>
</feature>